<feature type="compositionally biased region" description="Polar residues" evidence="1">
    <location>
        <begin position="8"/>
        <end position="21"/>
    </location>
</feature>
<sequence length="252" mass="27902">MAPASATPLANTTNLPSSPSAETVDEQPAVDAQAAEIAKLKTQLEVEKEKNRRRRTRQPKRKRSPSPSASQAGSDDEQPPTTRRRKSDGANYHDYGRVITRLQGHLFKPEAVILHGLKLDATDYNEANQSDAEVALAADYRWMCEQFRGIQARLVSVGDDFDTIEKIAEQICAGMDGARNEDRNRIKNYIMAIIGGPALAKDQRGFRNKHTAALLLPLDEQHRADDPNLYTDVVNGTVDIVAEQLPAFLFPV</sequence>
<dbReference type="Pfam" id="PF20414">
    <property type="entry name" value="DUF6698"/>
    <property type="match status" value="1"/>
</dbReference>
<evidence type="ECO:0000256" key="1">
    <source>
        <dbReference type="SAM" id="MobiDB-lite"/>
    </source>
</evidence>
<name>A0ABQ0L2J4_MYCCL</name>
<evidence type="ECO:0000313" key="3">
    <source>
        <dbReference type="Proteomes" id="UP000815677"/>
    </source>
</evidence>
<reference evidence="2" key="1">
    <citation type="submission" date="2014-09" db="EMBL/GenBank/DDBJ databases">
        <title>Genome sequence of the luminous mushroom Mycena chlorophos for searching fungal bioluminescence genes.</title>
        <authorList>
            <person name="Tanaka Y."/>
            <person name="Kasuga D."/>
            <person name="Oba Y."/>
            <person name="Hase S."/>
            <person name="Sato K."/>
            <person name="Oba Y."/>
            <person name="Sakakibara Y."/>
        </authorList>
    </citation>
    <scope>NUCLEOTIDE SEQUENCE</scope>
</reference>
<organism evidence="2 3">
    <name type="scientific">Mycena chlorophos</name>
    <name type="common">Agaric fungus</name>
    <name type="synonym">Agaricus chlorophos</name>
    <dbReference type="NCBI Taxonomy" id="658473"/>
    <lineage>
        <taxon>Eukaryota</taxon>
        <taxon>Fungi</taxon>
        <taxon>Dikarya</taxon>
        <taxon>Basidiomycota</taxon>
        <taxon>Agaricomycotina</taxon>
        <taxon>Agaricomycetes</taxon>
        <taxon>Agaricomycetidae</taxon>
        <taxon>Agaricales</taxon>
        <taxon>Marasmiineae</taxon>
        <taxon>Mycenaceae</taxon>
        <taxon>Mycena</taxon>
    </lineage>
</organism>
<evidence type="ECO:0000313" key="2">
    <source>
        <dbReference type="EMBL" id="GAT45351.1"/>
    </source>
</evidence>
<dbReference type="InterPro" id="IPR046521">
    <property type="entry name" value="DUF6698"/>
</dbReference>
<accession>A0ABQ0L2J4</accession>
<feature type="region of interest" description="Disordered" evidence="1">
    <location>
        <begin position="1"/>
        <end position="92"/>
    </location>
</feature>
<protein>
    <submittedName>
        <fullName evidence="2">Uncharacterized protein</fullName>
    </submittedName>
</protein>
<dbReference type="Proteomes" id="UP000815677">
    <property type="component" value="Unassembled WGS sequence"/>
</dbReference>
<proteinExistence type="predicted"/>
<dbReference type="EMBL" id="DF841108">
    <property type="protein sequence ID" value="GAT45351.1"/>
    <property type="molecule type" value="Genomic_DNA"/>
</dbReference>
<feature type="compositionally biased region" description="Basic residues" evidence="1">
    <location>
        <begin position="51"/>
        <end position="64"/>
    </location>
</feature>
<feature type="compositionally biased region" description="Basic and acidic residues" evidence="1">
    <location>
        <begin position="38"/>
        <end position="50"/>
    </location>
</feature>
<feature type="non-terminal residue" evidence="2">
    <location>
        <position position="252"/>
    </location>
</feature>
<gene>
    <name evidence="2" type="ORF">MCHLO_02937</name>
</gene>
<keyword evidence="3" id="KW-1185">Reference proteome</keyword>